<evidence type="ECO:0000313" key="4">
    <source>
        <dbReference type="Proteomes" id="UP001274830"/>
    </source>
</evidence>
<dbReference type="PANTHER" id="PTHR10039:SF5">
    <property type="entry name" value="NACHT DOMAIN-CONTAINING PROTEIN"/>
    <property type="match status" value="1"/>
</dbReference>
<protein>
    <recommendedName>
        <fullName evidence="2">NACHT domain-containing protein</fullName>
    </recommendedName>
</protein>
<dbReference type="EMBL" id="JAUTXT010000003">
    <property type="protein sequence ID" value="KAK3678826.1"/>
    <property type="molecule type" value="Genomic_DNA"/>
</dbReference>
<evidence type="ECO:0000313" key="3">
    <source>
        <dbReference type="EMBL" id="KAK3678826.1"/>
    </source>
</evidence>
<accession>A0AAE1C5E1</accession>
<reference evidence="3" key="1">
    <citation type="submission" date="2023-07" db="EMBL/GenBank/DDBJ databases">
        <title>Black Yeasts Isolated from many extreme environments.</title>
        <authorList>
            <person name="Coleine C."/>
            <person name="Stajich J.E."/>
            <person name="Selbmann L."/>
        </authorList>
    </citation>
    <scope>NUCLEOTIDE SEQUENCE</scope>
    <source>
        <strain evidence="3">CCFEE 5485</strain>
    </source>
</reference>
<keyword evidence="1" id="KW-0677">Repeat</keyword>
<dbReference type="PROSITE" id="PS50837">
    <property type="entry name" value="NACHT"/>
    <property type="match status" value="1"/>
</dbReference>
<evidence type="ECO:0000256" key="1">
    <source>
        <dbReference type="ARBA" id="ARBA00022737"/>
    </source>
</evidence>
<dbReference type="SUPFAM" id="SSF52540">
    <property type="entry name" value="P-loop containing nucleoside triphosphate hydrolases"/>
    <property type="match status" value="1"/>
</dbReference>
<dbReference type="PANTHER" id="PTHR10039">
    <property type="entry name" value="AMELOGENIN"/>
    <property type="match status" value="1"/>
</dbReference>
<dbReference type="InterPro" id="IPR027417">
    <property type="entry name" value="P-loop_NTPase"/>
</dbReference>
<dbReference type="Proteomes" id="UP001274830">
    <property type="component" value="Unassembled WGS sequence"/>
</dbReference>
<dbReference type="Pfam" id="PF24883">
    <property type="entry name" value="NPHP3_N"/>
    <property type="match status" value="1"/>
</dbReference>
<dbReference type="Gene3D" id="3.40.50.300">
    <property type="entry name" value="P-loop containing nucleotide triphosphate hydrolases"/>
    <property type="match status" value="1"/>
</dbReference>
<dbReference type="InterPro" id="IPR056884">
    <property type="entry name" value="NPHP3-like_N"/>
</dbReference>
<organism evidence="3 4">
    <name type="scientific">Recurvomyces mirabilis</name>
    <dbReference type="NCBI Taxonomy" id="574656"/>
    <lineage>
        <taxon>Eukaryota</taxon>
        <taxon>Fungi</taxon>
        <taxon>Dikarya</taxon>
        <taxon>Ascomycota</taxon>
        <taxon>Pezizomycotina</taxon>
        <taxon>Dothideomycetes</taxon>
        <taxon>Dothideomycetidae</taxon>
        <taxon>Mycosphaerellales</taxon>
        <taxon>Teratosphaeriaceae</taxon>
        <taxon>Recurvomyces</taxon>
    </lineage>
</organism>
<evidence type="ECO:0000259" key="2">
    <source>
        <dbReference type="PROSITE" id="PS50837"/>
    </source>
</evidence>
<comment type="caution">
    <text evidence="3">The sequence shown here is derived from an EMBL/GenBank/DDBJ whole genome shotgun (WGS) entry which is preliminary data.</text>
</comment>
<keyword evidence="4" id="KW-1185">Reference proteome</keyword>
<name>A0AAE1C5E1_9PEZI</name>
<dbReference type="InterPro" id="IPR056693">
    <property type="entry name" value="DUF7791"/>
</dbReference>
<feature type="domain" description="NACHT" evidence="2">
    <location>
        <begin position="278"/>
        <end position="412"/>
    </location>
</feature>
<dbReference type="InterPro" id="IPR007111">
    <property type="entry name" value="NACHT_NTPase"/>
</dbReference>
<dbReference type="Pfam" id="PF25053">
    <property type="entry name" value="DUF7791"/>
    <property type="match status" value="1"/>
</dbReference>
<gene>
    <name evidence="3" type="ORF">LTR78_001279</name>
</gene>
<sequence length="774" mass="87712">MLDPLTSLGLASNIVQLVDFGIRTFCQARELAATGTTQDYEHMEALLQDSNSIFWDLDAATGEKVGNNDPGWEDRLAPLTEGDKVTALARRSKEVAEELSVLLHKLKFEEPNEDAGRPMKRRRTAVKCVVKGLLKKSEVTELRSKLNDLQQQMILRLSAMQWTSSSSLVRDFGFASNVEHDRDTARLAQFEEALPSMLAHVRRGAKNENIGEAVASKLQRLMRQAHTLKACQRVLESLQFSEINNRQEDIVEAHAKTFQWIYEKAGFGYTKWATEKDGIFWITGKPGSGKSTLIKYLMQQPRTTELLQRWAGRDELIVAYHYFWSAGTTLQKSRLGLLRTLLVHMLQQAPEIVLQLLPERFRKDNHYQTEGARLCLFVDGLDEYEGEHVDLIDLLSDLAKSSRIKLCLSSRPWNVFTRAYRNRVDGELAVQELTEQDIQIYVRDKMLANPVFAAMRLRDPVGCVKLMDEIRAKAEGVFLWVHLVVRSLLRGLGNDDDLETLERRLNAYPDDLDGYFQRMFDRVESVYSKQSARLMLAALSAGRGLPRWAPRCIEVETKSPDYALSIDCHGSSCYGYLIFGPECPAIDNANAAHMCSKPWTHQTPFQNECLTRYIDARCADLLEVTRERIFFIHRTARDFLKRRVLPSTLQSRAGTAFDIGMSLARLYLAGIKNLSSIDSSFYIPEQLLDELRSAEELVQPANLGTYAALFDNLEDSAVSKGMVLSLRRPPAVQHLRQTAAPVAPERLTFAKTIETNDLEVLFGMVHEVDSALDD</sequence>
<proteinExistence type="predicted"/>
<dbReference type="AlphaFoldDB" id="A0AAE1C5E1"/>